<dbReference type="PROSITE" id="PS51614">
    <property type="entry name" value="SAM_MT_ADRIFT"/>
    <property type="match status" value="1"/>
</dbReference>
<evidence type="ECO:0000256" key="8">
    <source>
        <dbReference type="SAM" id="Phobius"/>
    </source>
</evidence>
<evidence type="ECO:0000259" key="9">
    <source>
        <dbReference type="PROSITE" id="PS51614"/>
    </source>
</evidence>
<feature type="binding site" evidence="7">
    <location>
        <position position="155"/>
    </location>
    <ligand>
        <name>S-adenosyl-L-methionine</name>
        <dbReference type="ChEBI" id="CHEBI:59789"/>
    </ligand>
</feature>
<dbReference type="InterPro" id="IPR002877">
    <property type="entry name" value="RNA_MeTrfase_FtsJ_dom"/>
</dbReference>
<comment type="catalytic activity">
    <reaction evidence="6">
        <text>a 5'-end (N(7)-methyl 5'-triphosphoguanosine)-(2'-O-methyl-ribonucleoside)-(ribonucleotide) in mRNA + S-adenosyl-L-methionine = a 5'-end (N(7)-methyl 5'-triphosphoguanosine)-(2'-O-methyl-ribonucleoside)-(2'-O-methyl-ribonucleotide) in mRNA + S-adenosyl-L-homocysteine + H(+)</text>
        <dbReference type="Rhea" id="RHEA:67024"/>
        <dbReference type="Rhea" id="RHEA-COMP:17169"/>
        <dbReference type="Rhea" id="RHEA-COMP:17170"/>
        <dbReference type="ChEBI" id="CHEBI:15378"/>
        <dbReference type="ChEBI" id="CHEBI:57856"/>
        <dbReference type="ChEBI" id="CHEBI:59789"/>
        <dbReference type="ChEBI" id="CHEBI:167612"/>
        <dbReference type="ChEBI" id="CHEBI:167614"/>
        <dbReference type="EC" id="2.1.1.296"/>
    </reaction>
</comment>
<keyword evidence="3 7" id="KW-0489">Methyltransferase</keyword>
<dbReference type="InterPro" id="IPR050851">
    <property type="entry name" value="mRNA_Cap_2O-Ribose_MeTrfase"/>
</dbReference>
<sequence>MRTSKGRPDKDVRKYFDRRFEFKKDSWNLPASKDVYKENKFIIPDFQRLKDELNGVKAQLNEFDIAEWSNHTKHRDPSTSIISTIKLNFKAELVTQAWCKFYECLSEFSVISKNSIEQGMLNSVHICEAPGAFICALNHYIKTQIPEIEIPEIEWDWLGTTLNPYYEGNPEMIPDDRLIRHTYKNWYFGSDLTGDITKYYNFQALVGLVKTKMKQVHLVTADGSIDCMCNPGDQERLVEYLHYCEVMIALHILETGGSLVIKIFTMFEESTICLMYLLNYCFEKVHIFKPCTSKSGNSELYVICLNYTPMSEAFMSALLVPYIEGKFKEKSMFSLDHISPSFLEQMNACASFFMDKQIRVINENIKYFRNVCYKQKRWITNLTSNVVDYFLNKYRIFPLSHEAKVVTGRKVHAMYHMAEFFLTKEEDITYCNNINIDKVNISSILDIQIGKYIVNLYHSKYHTTTNYSYNQNKTNKDLYNLIRPMLSNTCSIITFSDFDQFYGVSKFHRIFFFEIYHNFTHRKNMLIVGIPLLTSFLVGLVFLISLAFERMWFLNNVIVLETPQKSKINDIRKHLDVVYKTYEDIDKMPEIFTKDILHLIPFECIYNRRFIKLVSQYNECILKYRYNQ</sequence>
<dbReference type="GO" id="GO:0120550">
    <property type="term" value="F:methyltransferase cap2 activity"/>
    <property type="evidence" value="ECO:0007669"/>
    <property type="project" value="UniProtKB-EC"/>
</dbReference>
<name>A0AAW1IVW4_POPJA</name>
<keyword evidence="8" id="KW-0472">Membrane</keyword>
<evidence type="ECO:0000256" key="5">
    <source>
        <dbReference type="ARBA" id="ARBA00022691"/>
    </source>
</evidence>
<keyword evidence="4 7" id="KW-0808">Transferase</keyword>
<dbReference type="SUPFAM" id="SSF53335">
    <property type="entry name" value="S-adenosyl-L-methionine-dependent methyltransferases"/>
    <property type="match status" value="1"/>
</dbReference>
<dbReference type="Pfam" id="PF01728">
    <property type="entry name" value="FtsJ"/>
    <property type="match status" value="1"/>
</dbReference>
<proteinExistence type="predicted"/>
<dbReference type="InterPro" id="IPR029063">
    <property type="entry name" value="SAM-dependent_MTases_sf"/>
</dbReference>
<evidence type="ECO:0000313" key="11">
    <source>
        <dbReference type="Proteomes" id="UP001458880"/>
    </source>
</evidence>
<dbReference type="PANTHER" id="PTHR16121:SF2">
    <property type="entry name" value="CAP-SPECIFIC MRNA (NUCLEOSIDE-2'-O-)-METHYLTRANSFERASE 2"/>
    <property type="match status" value="1"/>
</dbReference>
<dbReference type="Proteomes" id="UP001458880">
    <property type="component" value="Unassembled WGS sequence"/>
</dbReference>
<dbReference type="InterPro" id="IPR025807">
    <property type="entry name" value="Adrift-typ_MeTrfase"/>
</dbReference>
<protein>
    <recommendedName>
        <fullName evidence="2">Cap-specific mRNA (nucleoside-2'-O-)-methyltransferase 2</fullName>
        <ecNumber evidence="1">2.1.1.296</ecNumber>
    </recommendedName>
</protein>
<evidence type="ECO:0000256" key="4">
    <source>
        <dbReference type="ARBA" id="ARBA00022679"/>
    </source>
</evidence>
<feature type="binding site" evidence="7">
    <location>
        <position position="222"/>
    </location>
    <ligand>
        <name>S-adenosyl-L-methionine</name>
        <dbReference type="ChEBI" id="CHEBI:59789"/>
    </ligand>
</feature>
<dbReference type="GO" id="GO:0032259">
    <property type="term" value="P:methylation"/>
    <property type="evidence" value="ECO:0007669"/>
    <property type="project" value="UniProtKB-KW"/>
</dbReference>
<dbReference type="PANTHER" id="PTHR16121">
    <property type="entry name" value="CAP-SPECIFIC MRNA (NUCLEOSIDE-2'-O-)-METHYLTRANSFERASE 1-RELATED"/>
    <property type="match status" value="1"/>
</dbReference>
<comment type="caution">
    <text evidence="10">The sequence shown here is derived from an EMBL/GenBank/DDBJ whole genome shotgun (WGS) entry which is preliminary data.</text>
</comment>
<keyword evidence="8" id="KW-1133">Transmembrane helix</keyword>
<feature type="binding site" evidence="7">
    <location>
        <position position="131"/>
    </location>
    <ligand>
        <name>S-adenosyl-L-methionine</name>
        <dbReference type="ChEBI" id="CHEBI:59789"/>
    </ligand>
</feature>
<dbReference type="Gene3D" id="3.40.50.12760">
    <property type="match status" value="1"/>
</dbReference>
<evidence type="ECO:0000256" key="6">
    <source>
        <dbReference type="ARBA" id="ARBA00049477"/>
    </source>
</evidence>
<reference evidence="10 11" key="1">
    <citation type="journal article" date="2024" name="BMC Genomics">
        <title>De novo assembly and annotation of Popillia japonica's genome with initial clues to its potential as an invasive pest.</title>
        <authorList>
            <person name="Cucini C."/>
            <person name="Boschi S."/>
            <person name="Funari R."/>
            <person name="Cardaioli E."/>
            <person name="Iannotti N."/>
            <person name="Marturano G."/>
            <person name="Paoli F."/>
            <person name="Bruttini M."/>
            <person name="Carapelli A."/>
            <person name="Frati F."/>
            <person name="Nardi F."/>
        </authorList>
    </citation>
    <scope>NUCLEOTIDE SEQUENCE [LARGE SCALE GENOMIC DNA]</scope>
    <source>
        <strain evidence="10">DMR45628</strain>
    </source>
</reference>
<dbReference type="GO" id="GO:0005634">
    <property type="term" value="C:nucleus"/>
    <property type="evidence" value="ECO:0007669"/>
    <property type="project" value="TreeGrafter"/>
</dbReference>
<keyword evidence="8" id="KW-0812">Transmembrane</keyword>
<feature type="transmembrane region" description="Helical" evidence="8">
    <location>
        <begin position="525"/>
        <end position="548"/>
    </location>
</feature>
<keyword evidence="5 7" id="KW-0949">S-adenosyl-L-methionine</keyword>
<evidence type="ECO:0000256" key="3">
    <source>
        <dbReference type="ARBA" id="ARBA00022603"/>
    </source>
</evidence>
<evidence type="ECO:0000313" key="10">
    <source>
        <dbReference type="EMBL" id="KAK9694393.1"/>
    </source>
</evidence>
<evidence type="ECO:0000256" key="7">
    <source>
        <dbReference type="PROSITE-ProRule" id="PRU00946"/>
    </source>
</evidence>
<dbReference type="EC" id="2.1.1.296" evidence="1"/>
<organism evidence="10 11">
    <name type="scientific">Popillia japonica</name>
    <name type="common">Japanese beetle</name>
    <dbReference type="NCBI Taxonomy" id="7064"/>
    <lineage>
        <taxon>Eukaryota</taxon>
        <taxon>Metazoa</taxon>
        <taxon>Ecdysozoa</taxon>
        <taxon>Arthropoda</taxon>
        <taxon>Hexapoda</taxon>
        <taxon>Insecta</taxon>
        <taxon>Pterygota</taxon>
        <taxon>Neoptera</taxon>
        <taxon>Endopterygota</taxon>
        <taxon>Coleoptera</taxon>
        <taxon>Polyphaga</taxon>
        <taxon>Scarabaeiformia</taxon>
        <taxon>Scarabaeidae</taxon>
        <taxon>Rutelinae</taxon>
        <taxon>Popillia</taxon>
    </lineage>
</organism>
<gene>
    <name evidence="10" type="ORF">QE152_g33571</name>
</gene>
<accession>A0AAW1IVW4</accession>
<keyword evidence="11" id="KW-1185">Reference proteome</keyword>
<dbReference type="GO" id="GO:0004483">
    <property type="term" value="F:methyltransferase cap1 activity"/>
    <property type="evidence" value="ECO:0007669"/>
    <property type="project" value="UniProtKB-ARBA"/>
</dbReference>
<feature type="domain" description="Adrift-type SAM-dependent 2'-O-MTase" evidence="9">
    <location>
        <begin position="92"/>
        <end position="309"/>
    </location>
</feature>
<feature type="active site" description="Proton acceptor" evidence="7">
    <location>
        <position position="262"/>
    </location>
</feature>
<dbReference type="EMBL" id="JASPKY010000514">
    <property type="protein sequence ID" value="KAK9694393.1"/>
    <property type="molecule type" value="Genomic_DNA"/>
</dbReference>
<dbReference type="GO" id="GO:0006370">
    <property type="term" value="P:7-methylguanosine mRNA capping"/>
    <property type="evidence" value="ECO:0007669"/>
    <property type="project" value="TreeGrafter"/>
</dbReference>
<evidence type="ECO:0000256" key="2">
    <source>
        <dbReference type="ARBA" id="ARBA00021134"/>
    </source>
</evidence>
<dbReference type="AlphaFoldDB" id="A0AAW1IVW4"/>
<dbReference type="GO" id="GO:0005737">
    <property type="term" value="C:cytoplasm"/>
    <property type="evidence" value="ECO:0007669"/>
    <property type="project" value="TreeGrafter"/>
</dbReference>
<evidence type="ECO:0000256" key="1">
    <source>
        <dbReference type="ARBA" id="ARBA00012770"/>
    </source>
</evidence>